<keyword evidence="6" id="KW-1185">Reference proteome</keyword>
<comment type="similarity">
    <text evidence="1">Belongs to the methyltransferase superfamily.</text>
</comment>
<organism evidence="5 6">
    <name type="scientific">Glutamicibacter mishrai</name>
    <dbReference type="NCBI Taxonomy" id="1775880"/>
    <lineage>
        <taxon>Bacteria</taxon>
        <taxon>Bacillati</taxon>
        <taxon>Actinomycetota</taxon>
        <taxon>Actinomycetes</taxon>
        <taxon>Micrococcales</taxon>
        <taxon>Micrococcaceae</taxon>
        <taxon>Glutamicibacter</taxon>
    </lineage>
</organism>
<evidence type="ECO:0000256" key="2">
    <source>
        <dbReference type="ARBA" id="ARBA00022603"/>
    </source>
</evidence>
<accession>A0A6H0SPR6</accession>
<dbReference type="Pfam" id="PF08241">
    <property type="entry name" value="Methyltransf_11"/>
    <property type="match status" value="1"/>
</dbReference>
<dbReference type="PANTHER" id="PTHR44942:SF4">
    <property type="entry name" value="METHYLTRANSFERASE TYPE 11 DOMAIN-CONTAINING PROTEIN"/>
    <property type="match status" value="1"/>
</dbReference>
<proteinExistence type="inferred from homology"/>
<sequence>MADIPSLPQRAFVVSAQRRDELASAFQSGAESYDKIRPSYPDAALDFTLQNHPVRAVDIGCGSGIFTEQLVGHGLDVTAVDPSEDMLSVLAKRLPEVATLCASGEATGLAENSFDLVTYAQAWHWVDHPKASAEAARLLRDHGWLTLLWNQLDVSIPWVHRLARIMHAGDVHRPELEPPLGPEFKKPEHGIWHWSMPLDFDEIVELTKSRSYYRKATATTQAKVEANLQWYWTEHLGHEPSEKVQVPYLTHAWRSRRRTRR</sequence>
<evidence type="ECO:0000256" key="1">
    <source>
        <dbReference type="ARBA" id="ARBA00008361"/>
    </source>
</evidence>
<dbReference type="AlphaFoldDB" id="A0A6H0SPR6"/>
<gene>
    <name evidence="5" type="ORF">D3791_13195</name>
</gene>
<evidence type="ECO:0000313" key="6">
    <source>
        <dbReference type="Proteomes" id="UP000502331"/>
    </source>
</evidence>
<dbReference type="Gene3D" id="3.40.50.150">
    <property type="entry name" value="Vaccinia Virus protein VP39"/>
    <property type="match status" value="1"/>
</dbReference>
<dbReference type="EMBL" id="CP032549">
    <property type="protein sequence ID" value="QIV87977.1"/>
    <property type="molecule type" value="Genomic_DNA"/>
</dbReference>
<keyword evidence="3 5" id="KW-0808">Transferase</keyword>
<dbReference type="Proteomes" id="UP000502331">
    <property type="component" value="Chromosome"/>
</dbReference>
<dbReference type="PANTHER" id="PTHR44942">
    <property type="entry name" value="METHYLTRANSF_11 DOMAIN-CONTAINING PROTEIN"/>
    <property type="match status" value="1"/>
</dbReference>
<dbReference type="InterPro" id="IPR013216">
    <property type="entry name" value="Methyltransf_11"/>
</dbReference>
<reference evidence="5 6" key="1">
    <citation type="submission" date="2018-09" db="EMBL/GenBank/DDBJ databases">
        <title>Glutamicibacter mishrai S5-52T (LMG 29155T = KCTC 39846T).</title>
        <authorList>
            <person name="Das S.K."/>
        </authorList>
    </citation>
    <scope>NUCLEOTIDE SEQUENCE [LARGE SCALE GENOMIC DNA]</scope>
    <source>
        <strain evidence="5 6">S5-52</strain>
    </source>
</reference>
<dbReference type="InterPro" id="IPR051052">
    <property type="entry name" value="Diverse_substrate_MTase"/>
</dbReference>
<protein>
    <submittedName>
        <fullName evidence="5">Class I SAM-dependent methyltransferase</fullName>
    </submittedName>
</protein>
<evidence type="ECO:0000256" key="3">
    <source>
        <dbReference type="ARBA" id="ARBA00022679"/>
    </source>
</evidence>
<dbReference type="GO" id="GO:0008757">
    <property type="term" value="F:S-adenosylmethionine-dependent methyltransferase activity"/>
    <property type="evidence" value="ECO:0007669"/>
    <property type="project" value="InterPro"/>
</dbReference>
<evidence type="ECO:0000259" key="4">
    <source>
        <dbReference type="Pfam" id="PF08241"/>
    </source>
</evidence>
<evidence type="ECO:0000313" key="5">
    <source>
        <dbReference type="EMBL" id="QIV87977.1"/>
    </source>
</evidence>
<dbReference type="CDD" id="cd02440">
    <property type="entry name" value="AdoMet_MTases"/>
    <property type="match status" value="1"/>
</dbReference>
<dbReference type="GO" id="GO:0032259">
    <property type="term" value="P:methylation"/>
    <property type="evidence" value="ECO:0007669"/>
    <property type="project" value="UniProtKB-KW"/>
</dbReference>
<feature type="domain" description="Methyltransferase type 11" evidence="4">
    <location>
        <begin position="57"/>
        <end position="146"/>
    </location>
</feature>
<keyword evidence="2 5" id="KW-0489">Methyltransferase</keyword>
<dbReference type="RefSeq" id="WP_022875935.1">
    <property type="nucleotide sequence ID" value="NZ_CP032549.1"/>
</dbReference>
<dbReference type="InterPro" id="IPR029063">
    <property type="entry name" value="SAM-dependent_MTases_sf"/>
</dbReference>
<dbReference type="SUPFAM" id="SSF53335">
    <property type="entry name" value="S-adenosyl-L-methionine-dependent methyltransferases"/>
    <property type="match status" value="1"/>
</dbReference>
<name>A0A6H0SPR6_9MICC</name>